<dbReference type="Pfam" id="PF00578">
    <property type="entry name" value="AhpC-TSA"/>
    <property type="match status" value="1"/>
</dbReference>
<dbReference type="AlphaFoldDB" id="A0A5J4KX21"/>
<dbReference type="Gene3D" id="3.40.30.10">
    <property type="entry name" value="Glutaredoxin"/>
    <property type="match status" value="2"/>
</dbReference>
<keyword evidence="1" id="KW-0560">Oxidoreductase</keyword>
<comment type="caution">
    <text evidence="5">The sequence shown here is derived from an EMBL/GenBank/DDBJ whole genome shotgun (WGS) entry which is preliminary data.</text>
</comment>
<dbReference type="InterPro" id="IPR036249">
    <property type="entry name" value="Thioredoxin-like_sf"/>
</dbReference>
<reference evidence="5 6" key="1">
    <citation type="submission" date="2019-10" db="EMBL/GenBank/DDBJ databases">
        <title>Dictyobacter vulcani sp. nov., within the class Ktedonobacteria, isolated from soil of volcanic Mt. Zao.</title>
        <authorList>
            <person name="Zheng Y."/>
            <person name="Wang C.M."/>
            <person name="Sakai Y."/>
            <person name="Abe K."/>
            <person name="Yokota A."/>
            <person name="Yabe S."/>
        </authorList>
    </citation>
    <scope>NUCLEOTIDE SEQUENCE [LARGE SCALE GENOMIC DNA]</scope>
    <source>
        <strain evidence="5 6">W12</strain>
    </source>
</reference>
<keyword evidence="3" id="KW-0676">Redox-active center</keyword>
<protein>
    <recommendedName>
        <fullName evidence="4">Thioredoxin domain-containing protein</fullName>
    </recommendedName>
</protein>
<evidence type="ECO:0000259" key="4">
    <source>
        <dbReference type="PROSITE" id="PS51352"/>
    </source>
</evidence>
<keyword evidence="1" id="KW-0575">Peroxidase</keyword>
<dbReference type="PROSITE" id="PS51352">
    <property type="entry name" value="THIOREDOXIN_2"/>
    <property type="match status" value="2"/>
</dbReference>
<dbReference type="EMBL" id="BKZW01000003">
    <property type="protein sequence ID" value="GER91077.1"/>
    <property type="molecule type" value="Genomic_DNA"/>
</dbReference>
<dbReference type="PANTHER" id="PTHR43110">
    <property type="entry name" value="THIOL PEROXIDASE"/>
    <property type="match status" value="1"/>
</dbReference>
<dbReference type="SUPFAM" id="SSF52833">
    <property type="entry name" value="Thioredoxin-like"/>
    <property type="match status" value="2"/>
</dbReference>
<sequence length="342" mass="37879">MNTTETPDTILAAGTPAPDFTLPAGPGKKVSLHDFRGQPVVLVFYPADWSPVCGDQVALYNEILPEFQNFNAQLLGISVDSLWCHKAFTEHKNLQFPLLADFEPKGQIARQYGAYRQNDGITERALFVIDEKGMISWSYLSSPGVNPGADGILSALDELAGHEPHTDKMIVPVNAHDHAQGPATAPVTLVEYGDYECPDCGDAYPVVKELQKRLGDKLRFVYRNFPLNHQHPHAQHASEVAEAAGDQGKFWEMHDLLYEKQQQLEDAQLLQYADQLGLDRAKIQQALDNHTYTSRIKEEISSGTRSGVNGTPTFFINGQRHNAAYDVETLLAAINKALEAKN</sequence>
<dbReference type="GO" id="GO:0004601">
    <property type="term" value="F:peroxidase activity"/>
    <property type="evidence" value="ECO:0007669"/>
    <property type="project" value="UniProtKB-KW"/>
</dbReference>
<keyword evidence="6" id="KW-1185">Reference proteome</keyword>
<dbReference type="InterPro" id="IPR012336">
    <property type="entry name" value="Thioredoxin-like_fold"/>
</dbReference>
<proteinExistence type="predicted"/>
<name>A0A5J4KX21_9CHLR</name>
<evidence type="ECO:0000313" key="6">
    <source>
        <dbReference type="Proteomes" id="UP000326912"/>
    </source>
</evidence>
<feature type="domain" description="Thioredoxin" evidence="4">
    <location>
        <begin position="164"/>
        <end position="339"/>
    </location>
</feature>
<dbReference type="InterPro" id="IPR050455">
    <property type="entry name" value="Tpx_Peroxidase_subfamily"/>
</dbReference>
<dbReference type="PANTHER" id="PTHR43110:SF1">
    <property type="entry name" value="THIOL PEROXIDASE"/>
    <property type="match status" value="1"/>
</dbReference>
<evidence type="ECO:0000313" key="5">
    <source>
        <dbReference type="EMBL" id="GER91077.1"/>
    </source>
</evidence>
<evidence type="ECO:0000256" key="2">
    <source>
        <dbReference type="ARBA" id="ARBA00022862"/>
    </source>
</evidence>
<keyword evidence="2" id="KW-0049">Antioxidant</keyword>
<gene>
    <name evidence="5" type="ORF">KDW_52390</name>
</gene>
<evidence type="ECO:0000256" key="3">
    <source>
        <dbReference type="ARBA" id="ARBA00023284"/>
    </source>
</evidence>
<dbReference type="Pfam" id="PF13462">
    <property type="entry name" value="Thioredoxin_4"/>
    <property type="match status" value="1"/>
</dbReference>
<dbReference type="Proteomes" id="UP000326912">
    <property type="component" value="Unassembled WGS sequence"/>
</dbReference>
<feature type="domain" description="Thioredoxin" evidence="4">
    <location>
        <begin position="11"/>
        <end position="161"/>
    </location>
</feature>
<dbReference type="InterPro" id="IPR000866">
    <property type="entry name" value="AhpC/TSA"/>
</dbReference>
<organism evidence="5 6">
    <name type="scientific">Dictyobacter vulcani</name>
    <dbReference type="NCBI Taxonomy" id="2607529"/>
    <lineage>
        <taxon>Bacteria</taxon>
        <taxon>Bacillati</taxon>
        <taxon>Chloroflexota</taxon>
        <taxon>Ktedonobacteria</taxon>
        <taxon>Ktedonobacterales</taxon>
        <taxon>Dictyobacteraceae</taxon>
        <taxon>Dictyobacter</taxon>
    </lineage>
</organism>
<dbReference type="InterPro" id="IPR013766">
    <property type="entry name" value="Thioredoxin_domain"/>
</dbReference>
<accession>A0A5J4KX21</accession>
<evidence type="ECO:0000256" key="1">
    <source>
        <dbReference type="ARBA" id="ARBA00022559"/>
    </source>
</evidence>